<dbReference type="EMBL" id="LGRX02029634">
    <property type="protein sequence ID" value="KAK3246622.1"/>
    <property type="molecule type" value="Genomic_DNA"/>
</dbReference>
<evidence type="ECO:0000313" key="2">
    <source>
        <dbReference type="Proteomes" id="UP001190700"/>
    </source>
</evidence>
<gene>
    <name evidence="1" type="ORF">CYMTET_43849</name>
</gene>
<name>A0AAE0F083_9CHLO</name>
<evidence type="ECO:0000313" key="1">
    <source>
        <dbReference type="EMBL" id="KAK3246622.1"/>
    </source>
</evidence>
<accession>A0AAE0F083</accession>
<organism evidence="1 2">
    <name type="scientific">Cymbomonas tetramitiformis</name>
    <dbReference type="NCBI Taxonomy" id="36881"/>
    <lineage>
        <taxon>Eukaryota</taxon>
        <taxon>Viridiplantae</taxon>
        <taxon>Chlorophyta</taxon>
        <taxon>Pyramimonadophyceae</taxon>
        <taxon>Pyramimonadales</taxon>
        <taxon>Pyramimonadaceae</taxon>
        <taxon>Cymbomonas</taxon>
    </lineage>
</organism>
<protein>
    <submittedName>
        <fullName evidence="1">Uncharacterized protein</fullName>
    </submittedName>
</protein>
<dbReference type="AlphaFoldDB" id="A0AAE0F083"/>
<reference evidence="1 2" key="1">
    <citation type="journal article" date="2015" name="Genome Biol. Evol.">
        <title>Comparative Genomics of a Bacterivorous Green Alga Reveals Evolutionary Causalities and Consequences of Phago-Mixotrophic Mode of Nutrition.</title>
        <authorList>
            <person name="Burns J.A."/>
            <person name="Paasch A."/>
            <person name="Narechania A."/>
            <person name="Kim E."/>
        </authorList>
    </citation>
    <scope>NUCLEOTIDE SEQUENCE [LARGE SCALE GENOMIC DNA]</scope>
    <source>
        <strain evidence="1 2">PLY_AMNH</strain>
    </source>
</reference>
<keyword evidence="2" id="KW-1185">Reference proteome</keyword>
<proteinExistence type="predicted"/>
<sequence length="260" mass="28079">MVAVYSDTNGGVGPGSAKWTQAFFSWWTDLNPELRVAYITNAKQLDDCDSLKAYSKLQLWVQPGGNAEEQSAALGPGGRDNVLDFAASSHGHVYATCAGWYYSAGSYWWYGDFIPYAWMPHWWPTVEGPIVSIASYPDYAPTTLSNGLTVVYYGGPALGLNTTTSAVPNGATVLAYYDHPNVPRSVPAAVHYKGQYIDALFLSPHPEAVTGLDLKCKPPAPPGCITSAQQLQNWRFVANSLNDLLDSNLLVPSSLGAAHT</sequence>
<dbReference type="Proteomes" id="UP001190700">
    <property type="component" value="Unassembled WGS sequence"/>
</dbReference>
<comment type="caution">
    <text evidence="1">The sequence shown here is derived from an EMBL/GenBank/DDBJ whole genome shotgun (WGS) entry which is preliminary data.</text>
</comment>